<feature type="coiled-coil region" evidence="1">
    <location>
        <begin position="345"/>
        <end position="372"/>
    </location>
</feature>
<dbReference type="AlphaFoldDB" id="A0A835VWJ3"/>
<dbReference type="Proteomes" id="UP000650467">
    <property type="component" value="Unassembled WGS sequence"/>
</dbReference>
<feature type="compositionally biased region" description="Pro residues" evidence="2">
    <location>
        <begin position="270"/>
        <end position="302"/>
    </location>
</feature>
<dbReference type="InterPro" id="IPR011083">
    <property type="entry name" value="Phage_tail_collar_dom"/>
</dbReference>
<dbReference type="EMBL" id="JAEHOC010000036">
    <property type="protein sequence ID" value="KAG2428144.1"/>
    <property type="molecule type" value="Genomic_DNA"/>
</dbReference>
<comment type="caution">
    <text evidence="4">The sequence shown here is derived from an EMBL/GenBank/DDBJ whole genome shotgun (WGS) entry which is preliminary data.</text>
</comment>
<organism evidence="4 5">
    <name type="scientific">Chlamydomonas incerta</name>
    <dbReference type="NCBI Taxonomy" id="51695"/>
    <lineage>
        <taxon>Eukaryota</taxon>
        <taxon>Viridiplantae</taxon>
        <taxon>Chlorophyta</taxon>
        <taxon>core chlorophytes</taxon>
        <taxon>Chlorophyceae</taxon>
        <taxon>CS clade</taxon>
        <taxon>Chlamydomonadales</taxon>
        <taxon>Chlamydomonadaceae</taxon>
        <taxon>Chlamydomonas</taxon>
    </lineage>
</organism>
<dbReference type="Gene3D" id="3.90.1340.10">
    <property type="entry name" value="Phage tail collar domain"/>
    <property type="match status" value="1"/>
</dbReference>
<proteinExistence type="predicted"/>
<dbReference type="GO" id="GO:0005884">
    <property type="term" value="C:actin filament"/>
    <property type="evidence" value="ECO:0007669"/>
    <property type="project" value="TreeGrafter"/>
</dbReference>
<dbReference type="PANTHER" id="PTHR45691:SF6">
    <property type="entry name" value="PROTEIN DIAPHANOUS"/>
    <property type="match status" value="1"/>
</dbReference>
<evidence type="ECO:0000256" key="1">
    <source>
        <dbReference type="SAM" id="Coils"/>
    </source>
</evidence>
<feature type="region of interest" description="Disordered" evidence="2">
    <location>
        <begin position="270"/>
        <end position="308"/>
    </location>
</feature>
<dbReference type="PANTHER" id="PTHR45691">
    <property type="entry name" value="PROTEIN DIAPHANOUS"/>
    <property type="match status" value="1"/>
</dbReference>
<evidence type="ECO:0000313" key="5">
    <source>
        <dbReference type="Proteomes" id="UP000650467"/>
    </source>
</evidence>
<keyword evidence="5" id="KW-1185">Reference proteome</keyword>
<dbReference type="InterPro" id="IPR037053">
    <property type="entry name" value="Phage_tail_collar_dom_sf"/>
</dbReference>
<dbReference type="Pfam" id="PF07484">
    <property type="entry name" value="Collar"/>
    <property type="match status" value="1"/>
</dbReference>
<name>A0A835VWJ3_CHLIN</name>
<accession>A0A835VWJ3</accession>
<evidence type="ECO:0000256" key="2">
    <source>
        <dbReference type="SAM" id="MobiDB-lite"/>
    </source>
</evidence>
<sequence length="420" mass="44817">MFKSFYDRGTSPSVYSTFETNICNLTLTEDLFPTLPVAEHLAFQQVVSQLAPSLKSTRWPNTTAFLDYWAQTGDVATTSAAAMTGFPPYARVRAYMLSACLGLSTAVLPPSGILLSNYDFELTGTVLSTNTRSSYTRCVQMEASGLQLTRTSPVGANPFTMTMKFDPTAVSEPASLIKITEPSLTAVANTLSCTYTNADTGELAEWEADRSITLLPDSSAYRVSCRIANSQLNNGRATSISLDFYILSSDNDGSLGYAVTLFHGLPFPPPPPSPPSPPPPPPSPSPPPPPRPPSPPPPPPPTCESSLRGQPCYKLHSLEGAAASLLELVGLAGPNATASPVLAQLAALVDQMKKANETMIAMQLEMATLKQDLAIMKSKVGDMRWAANATDKDGWLVCDGRSVSRKIYAALFAVIGTKGK</sequence>
<feature type="domain" description="Phage tail collar" evidence="3">
    <location>
        <begin position="384"/>
        <end position="418"/>
    </location>
</feature>
<evidence type="ECO:0000259" key="3">
    <source>
        <dbReference type="Pfam" id="PF07484"/>
    </source>
</evidence>
<dbReference type="GO" id="GO:0030041">
    <property type="term" value="P:actin filament polymerization"/>
    <property type="evidence" value="ECO:0007669"/>
    <property type="project" value="TreeGrafter"/>
</dbReference>
<dbReference type="SUPFAM" id="SSF88874">
    <property type="entry name" value="Receptor-binding domain of short tail fibre protein gp12"/>
    <property type="match status" value="1"/>
</dbReference>
<gene>
    <name evidence="4" type="ORF">HXX76_011824</name>
</gene>
<keyword evidence="1" id="KW-0175">Coiled coil</keyword>
<evidence type="ECO:0000313" key="4">
    <source>
        <dbReference type="EMBL" id="KAG2428144.1"/>
    </source>
</evidence>
<reference evidence="4" key="1">
    <citation type="journal article" date="2020" name="bioRxiv">
        <title>Comparative genomics of Chlamydomonas.</title>
        <authorList>
            <person name="Craig R.J."/>
            <person name="Hasan A.R."/>
            <person name="Ness R.W."/>
            <person name="Keightley P.D."/>
        </authorList>
    </citation>
    <scope>NUCLEOTIDE SEQUENCE</scope>
    <source>
        <strain evidence="4">SAG 7.73</strain>
    </source>
</reference>
<protein>
    <recommendedName>
        <fullName evidence="3">Phage tail collar domain-containing protein</fullName>
    </recommendedName>
</protein>
<dbReference type="InterPro" id="IPR051412">
    <property type="entry name" value="Formin_Homology_Diaphanous_sf"/>
</dbReference>